<dbReference type="Pfam" id="PF13509">
    <property type="entry name" value="S1_2"/>
    <property type="match status" value="1"/>
</dbReference>
<dbReference type="InterPro" id="IPR039566">
    <property type="entry name" value="CvfB_S1_st"/>
</dbReference>
<evidence type="ECO:0000259" key="5">
    <source>
        <dbReference type="Pfam" id="PF21543"/>
    </source>
</evidence>
<evidence type="ECO:0000259" key="3">
    <source>
        <dbReference type="Pfam" id="PF17783"/>
    </source>
</evidence>
<feature type="domain" description="Conserved virulence factor B-like winged helix" evidence="3">
    <location>
        <begin position="228"/>
        <end position="283"/>
    </location>
</feature>
<dbReference type="InterPro" id="IPR040764">
    <property type="entry name" value="CvfB_WH"/>
</dbReference>
<feature type="domain" description="Conserved virulence factor B third S1" evidence="5">
    <location>
        <begin position="143"/>
        <end position="216"/>
    </location>
</feature>
<dbReference type="InterPro" id="IPR012340">
    <property type="entry name" value="NA-bd_OB-fold"/>
</dbReference>
<organism evidence="6 7">
    <name type="scientific">Sporolactobacillus spathodeae</name>
    <dbReference type="NCBI Taxonomy" id="1465502"/>
    <lineage>
        <taxon>Bacteria</taxon>
        <taxon>Bacillati</taxon>
        <taxon>Bacillota</taxon>
        <taxon>Bacilli</taxon>
        <taxon>Bacillales</taxon>
        <taxon>Sporolactobacillaceae</taxon>
        <taxon>Sporolactobacillus</taxon>
    </lineage>
</organism>
<dbReference type="Proteomes" id="UP000823201">
    <property type="component" value="Unassembled WGS sequence"/>
</dbReference>
<evidence type="ECO:0000259" key="2">
    <source>
        <dbReference type="Pfam" id="PF13509"/>
    </source>
</evidence>
<dbReference type="InterPro" id="IPR048587">
    <property type="entry name" value="CvfB_S1_3rd"/>
</dbReference>
<gene>
    <name evidence="6" type="ORF">JOC27_002480</name>
</gene>
<dbReference type="PANTHER" id="PTHR37296">
    <property type="entry name" value="CONSERVED VIRULENCE FACTOR B"/>
    <property type="match status" value="1"/>
</dbReference>
<dbReference type="InterPro" id="IPR014464">
    <property type="entry name" value="CvfB_fam"/>
</dbReference>
<keyword evidence="7" id="KW-1185">Reference proteome</keyword>
<dbReference type="InterPro" id="IPR036388">
    <property type="entry name" value="WH-like_DNA-bd_sf"/>
</dbReference>
<name>A0ABS2QCY1_9BACL</name>
<evidence type="ECO:0000259" key="4">
    <source>
        <dbReference type="Pfam" id="PF21191"/>
    </source>
</evidence>
<feature type="domain" description="Conserved virulence factor B first S1" evidence="2">
    <location>
        <begin position="7"/>
        <end position="65"/>
    </location>
</feature>
<dbReference type="Gene3D" id="1.10.10.10">
    <property type="entry name" value="Winged helix-like DNA-binding domain superfamily/Winged helix DNA-binding domain"/>
    <property type="match status" value="1"/>
</dbReference>
<dbReference type="Pfam" id="PF21543">
    <property type="entry name" value="CvfB_2nd"/>
    <property type="match status" value="1"/>
</dbReference>
<protein>
    <submittedName>
        <fullName evidence="6">RNA-binding protein (Virulence factor B family)</fullName>
    </submittedName>
</protein>
<feature type="domain" description="Conserved virulence factor B second S1" evidence="4">
    <location>
        <begin position="74"/>
        <end position="134"/>
    </location>
</feature>
<dbReference type="Pfam" id="PF21191">
    <property type="entry name" value="CvfB_1st"/>
    <property type="match status" value="1"/>
</dbReference>
<comment type="similarity">
    <text evidence="1">Belongs to the CvfB family.</text>
</comment>
<evidence type="ECO:0000313" key="7">
    <source>
        <dbReference type="Proteomes" id="UP000823201"/>
    </source>
</evidence>
<evidence type="ECO:0000256" key="1">
    <source>
        <dbReference type="PIRNR" id="PIRNR012524"/>
    </source>
</evidence>
<evidence type="ECO:0000313" key="6">
    <source>
        <dbReference type="EMBL" id="MBM7659004.1"/>
    </source>
</evidence>
<accession>A0ABS2QCY1</accession>
<reference evidence="6 7" key="1">
    <citation type="submission" date="2021-01" db="EMBL/GenBank/DDBJ databases">
        <title>Genomic Encyclopedia of Type Strains, Phase IV (KMG-IV): sequencing the most valuable type-strain genomes for metagenomic binning, comparative biology and taxonomic classification.</title>
        <authorList>
            <person name="Goeker M."/>
        </authorList>
    </citation>
    <scope>NUCLEOTIDE SEQUENCE [LARGE SCALE GENOMIC DNA]</scope>
    <source>
        <strain evidence="6 7">DSM 100968</strain>
    </source>
</reference>
<sequence length="285" mass="32488">MTDLQPGTLANLKMTHKAPFGFFLTDGTQEILMHDNDAVGTIQEGETIQVFLFQDHQGRLAATQKIPSIQIGHYNWATAVSMHKKYGVFLDIGINKDILLSKDDLPEEWPDWPAAGDRIYCTLKLDKKGRLFAQLADESIIHVIAHKAPDDVQNKETDAIVYRAVTDGFHILTKEESWRGFLHNQEAVGRLRIGQNIHCRIIDRKDNGSINVSMLPRTHERIDTHAATILSYLASRDGAMPYWDKTTAQDIADRFQMSKGDFKRALGHLMKKNKIYQKDGWTYRK</sequence>
<dbReference type="EMBL" id="JAFBEV010000030">
    <property type="protein sequence ID" value="MBM7659004.1"/>
    <property type="molecule type" value="Genomic_DNA"/>
</dbReference>
<proteinExistence type="inferred from homology"/>
<dbReference type="Gene3D" id="2.40.50.140">
    <property type="entry name" value="Nucleic acid-binding proteins"/>
    <property type="match status" value="2"/>
</dbReference>
<dbReference type="PANTHER" id="PTHR37296:SF1">
    <property type="entry name" value="CONSERVED VIRULENCE FACTOR B"/>
    <property type="match status" value="1"/>
</dbReference>
<comment type="caution">
    <text evidence="6">The sequence shown here is derived from an EMBL/GenBank/DDBJ whole genome shotgun (WGS) entry which is preliminary data.</text>
</comment>
<dbReference type="Pfam" id="PF17783">
    <property type="entry name" value="WHD_CvfB"/>
    <property type="match status" value="1"/>
</dbReference>
<dbReference type="RefSeq" id="WP_205007546.1">
    <property type="nucleotide sequence ID" value="NZ_CBCRXA010000008.1"/>
</dbReference>
<dbReference type="PIRSF" id="PIRSF012524">
    <property type="entry name" value="YitL_S1"/>
    <property type="match status" value="1"/>
</dbReference>
<dbReference type="InterPro" id="IPR048588">
    <property type="entry name" value="CvfB_S1_2nd"/>
</dbReference>